<gene>
    <name evidence="9" type="ORF">IAD41_08440</name>
</gene>
<dbReference type="GO" id="GO:0005737">
    <property type="term" value="C:cytoplasm"/>
    <property type="evidence" value="ECO:0007669"/>
    <property type="project" value="UniProtKB-ARBA"/>
</dbReference>
<dbReference type="GO" id="GO:0016020">
    <property type="term" value="C:membrane"/>
    <property type="evidence" value="ECO:0007669"/>
    <property type="project" value="InterPro"/>
</dbReference>
<dbReference type="GO" id="GO:0019755">
    <property type="term" value="P:one-carbon compound transport"/>
    <property type="evidence" value="ECO:0007669"/>
    <property type="project" value="UniProtKB-ARBA"/>
</dbReference>
<evidence type="ECO:0000256" key="2">
    <source>
        <dbReference type="ARBA" id="ARBA00022448"/>
    </source>
</evidence>
<accession>A0A9D1FXN2</accession>
<dbReference type="InterPro" id="IPR034294">
    <property type="entry name" value="Aquaporin_transptr"/>
</dbReference>
<dbReference type="PANTHER" id="PTHR45665">
    <property type="entry name" value="AQUAPORIN-8"/>
    <property type="match status" value="1"/>
</dbReference>
<dbReference type="PROSITE" id="PS00221">
    <property type="entry name" value="MIP"/>
    <property type="match status" value="1"/>
</dbReference>
<evidence type="ECO:0000256" key="8">
    <source>
        <dbReference type="SAM" id="Phobius"/>
    </source>
</evidence>
<evidence type="ECO:0000313" key="9">
    <source>
        <dbReference type="EMBL" id="HIS83614.1"/>
    </source>
</evidence>
<feature type="transmembrane region" description="Helical" evidence="8">
    <location>
        <begin position="108"/>
        <end position="129"/>
    </location>
</feature>
<comment type="caution">
    <text evidence="9">The sequence shown here is derived from an EMBL/GenBank/DDBJ whole genome shotgun (WGS) entry which is preliminary data.</text>
</comment>
<dbReference type="PANTHER" id="PTHR45665:SF9">
    <property type="entry name" value="AQUAPORIN-8"/>
    <property type="match status" value="1"/>
</dbReference>
<feature type="transmembrane region" description="Helical" evidence="8">
    <location>
        <begin position="141"/>
        <end position="167"/>
    </location>
</feature>
<feature type="transmembrane region" description="Helical" evidence="8">
    <location>
        <begin position="75"/>
        <end position="96"/>
    </location>
</feature>
<dbReference type="SUPFAM" id="SSF81338">
    <property type="entry name" value="Aquaporin-like"/>
    <property type="match status" value="1"/>
</dbReference>
<dbReference type="GO" id="GO:0015250">
    <property type="term" value="F:water channel activity"/>
    <property type="evidence" value="ECO:0007669"/>
    <property type="project" value="TreeGrafter"/>
</dbReference>
<protein>
    <submittedName>
        <fullName evidence="9">Aquaporin</fullName>
    </submittedName>
</protein>
<keyword evidence="3 7" id="KW-0812">Transmembrane</keyword>
<organism evidence="9 10">
    <name type="scientific">Candidatus Scatenecus faecavium</name>
    <dbReference type="NCBI Taxonomy" id="2840915"/>
    <lineage>
        <taxon>Bacteria</taxon>
        <taxon>Candidatus Scatenecus</taxon>
    </lineage>
</organism>
<comment type="similarity">
    <text evidence="7">Belongs to the MIP/aquaporin (TC 1.A.8) family.</text>
</comment>
<keyword evidence="4" id="KW-0677">Repeat</keyword>
<comment type="subcellular location">
    <subcellularLocation>
        <location evidence="1">Endomembrane system</location>
        <topology evidence="1">Multi-pass membrane protein</topology>
    </subcellularLocation>
</comment>
<dbReference type="AlphaFoldDB" id="A0A9D1FXN2"/>
<dbReference type="EMBL" id="DVJO01000181">
    <property type="protein sequence ID" value="HIS83614.1"/>
    <property type="molecule type" value="Genomic_DNA"/>
</dbReference>
<dbReference type="InterPro" id="IPR022357">
    <property type="entry name" value="MIP_CS"/>
</dbReference>
<evidence type="ECO:0000256" key="6">
    <source>
        <dbReference type="ARBA" id="ARBA00023136"/>
    </source>
</evidence>
<evidence type="ECO:0000313" key="10">
    <source>
        <dbReference type="Proteomes" id="UP000824139"/>
    </source>
</evidence>
<keyword evidence="6 8" id="KW-0472">Membrane</keyword>
<proteinExistence type="inferred from homology"/>
<reference evidence="9" key="2">
    <citation type="journal article" date="2021" name="PeerJ">
        <title>Extensive microbial diversity within the chicken gut microbiome revealed by metagenomics and culture.</title>
        <authorList>
            <person name="Gilroy R."/>
            <person name="Ravi A."/>
            <person name="Getino M."/>
            <person name="Pursley I."/>
            <person name="Horton D.L."/>
            <person name="Alikhan N.F."/>
            <person name="Baker D."/>
            <person name="Gharbi K."/>
            <person name="Hall N."/>
            <person name="Watson M."/>
            <person name="Adriaenssens E.M."/>
            <person name="Foster-Nyarko E."/>
            <person name="Jarju S."/>
            <person name="Secka A."/>
            <person name="Antonio M."/>
            <person name="Oren A."/>
            <person name="Chaudhuri R.R."/>
            <person name="La Ragione R."/>
            <person name="Hildebrand F."/>
            <person name="Pallen M.J."/>
        </authorList>
    </citation>
    <scope>NUCLEOTIDE SEQUENCE</scope>
    <source>
        <strain evidence="9">CHK152-2994</strain>
    </source>
</reference>
<feature type="transmembrane region" description="Helical" evidence="8">
    <location>
        <begin position="7"/>
        <end position="26"/>
    </location>
</feature>
<name>A0A9D1FXN2_9BACT</name>
<evidence type="ECO:0000256" key="7">
    <source>
        <dbReference type="RuleBase" id="RU000477"/>
    </source>
</evidence>
<dbReference type="Proteomes" id="UP000824139">
    <property type="component" value="Unassembled WGS sequence"/>
</dbReference>
<evidence type="ECO:0000256" key="4">
    <source>
        <dbReference type="ARBA" id="ARBA00022737"/>
    </source>
</evidence>
<sequence length="216" mass="22825">MNFRSYVVEFIGTFFLVFTIGCVSLLGGDGVINAIAIGFALMIMVYAGGFISGGHYNPAVSLAAAIRGALPWIEFLPYVISQLLGAALAVLIVNHFSGHVGNFEGCAFNFWPMAVGEFLFTFALCYVVLTTATNRETRGNSYYGLAIGSAVTVGIFAAGGVLCYGAFNPAVAMSLGMMNIACWYSVFVTIAANLVAGIAAALVYKYTAPDKIEINL</sequence>
<dbReference type="PRINTS" id="PR00783">
    <property type="entry name" value="MINTRINSICP"/>
</dbReference>
<dbReference type="Gene3D" id="1.20.1080.10">
    <property type="entry name" value="Glycerol uptake facilitator protein"/>
    <property type="match status" value="1"/>
</dbReference>
<evidence type="ECO:0000256" key="3">
    <source>
        <dbReference type="ARBA" id="ARBA00022692"/>
    </source>
</evidence>
<keyword evidence="5 8" id="KW-1133">Transmembrane helix</keyword>
<keyword evidence="2 7" id="KW-0813">Transport</keyword>
<dbReference type="GO" id="GO:0012505">
    <property type="term" value="C:endomembrane system"/>
    <property type="evidence" value="ECO:0007669"/>
    <property type="project" value="UniProtKB-SubCell"/>
</dbReference>
<dbReference type="InterPro" id="IPR023271">
    <property type="entry name" value="Aquaporin-like"/>
</dbReference>
<evidence type="ECO:0000256" key="5">
    <source>
        <dbReference type="ARBA" id="ARBA00022989"/>
    </source>
</evidence>
<dbReference type="PROSITE" id="PS51257">
    <property type="entry name" value="PROKAR_LIPOPROTEIN"/>
    <property type="match status" value="1"/>
</dbReference>
<reference evidence="9" key="1">
    <citation type="submission" date="2020-10" db="EMBL/GenBank/DDBJ databases">
        <authorList>
            <person name="Gilroy R."/>
        </authorList>
    </citation>
    <scope>NUCLEOTIDE SEQUENCE</scope>
    <source>
        <strain evidence="9">CHK152-2994</strain>
    </source>
</reference>
<evidence type="ECO:0000256" key="1">
    <source>
        <dbReference type="ARBA" id="ARBA00004127"/>
    </source>
</evidence>
<dbReference type="Pfam" id="PF00230">
    <property type="entry name" value="MIP"/>
    <property type="match status" value="1"/>
</dbReference>
<dbReference type="InterPro" id="IPR000425">
    <property type="entry name" value="MIP"/>
</dbReference>
<feature type="transmembrane region" description="Helical" evidence="8">
    <location>
        <begin position="183"/>
        <end position="204"/>
    </location>
</feature>
<feature type="transmembrane region" description="Helical" evidence="8">
    <location>
        <begin position="32"/>
        <end position="54"/>
    </location>
</feature>